<evidence type="ECO:0000313" key="1">
    <source>
        <dbReference type="EMBL" id="EXM40287.1"/>
    </source>
</evidence>
<organism evidence="1 2">
    <name type="scientific">Ruminococcus albus SY3</name>
    <dbReference type="NCBI Taxonomy" id="1341156"/>
    <lineage>
        <taxon>Bacteria</taxon>
        <taxon>Bacillati</taxon>
        <taxon>Bacillota</taxon>
        <taxon>Clostridia</taxon>
        <taxon>Eubacteriales</taxon>
        <taxon>Oscillospiraceae</taxon>
        <taxon>Ruminococcus</taxon>
    </lineage>
</organism>
<name>A0A011V482_RUMAL</name>
<dbReference type="PATRIC" id="fig|1341156.4.peg.1177"/>
<dbReference type="EMBL" id="JEOB01000002">
    <property type="protein sequence ID" value="EXM40287.1"/>
    <property type="molecule type" value="Genomic_DNA"/>
</dbReference>
<gene>
    <name evidence="1" type="ORF">RASY3_09395</name>
</gene>
<reference evidence="1 2" key="1">
    <citation type="submission" date="2013-06" db="EMBL/GenBank/DDBJ databases">
        <title>Rumen cellulosomics: divergent fiber-degrading strategies revealed by comparative genome-wide analysis of six Ruminococcal strains.</title>
        <authorList>
            <person name="Dassa B."/>
            <person name="Borovok I."/>
            <person name="Lamed R."/>
            <person name="Flint H."/>
            <person name="Yeoman C.J."/>
            <person name="White B."/>
            <person name="Bayer E.A."/>
        </authorList>
    </citation>
    <scope>NUCLEOTIDE SEQUENCE [LARGE SCALE GENOMIC DNA]</scope>
    <source>
        <strain evidence="1 2">SY3</strain>
    </source>
</reference>
<proteinExistence type="predicted"/>
<protein>
    <submittedName>
        <fullName evidence="1">Uncharacterized protein</fullName>
    </submittedName>
</protein>
<accession>A0A011V482</accession>
<sequence length="171" mass="19654">MISLLSEHIAKSILLNPEEKTLVKLTNALTLLEEFNKLKSTTMESDNSTIERLEYDYNSKWKGSVCDGYMSDYIESLKNAQSKKRTDWLRKNVSNIQVAIATMTIPQCVQWQNAMSDLPEFLTQNDLEEINDLSKQITEKIKTQKINGVIELFAALSAEEKKECLRRMQSL</sequence>
<dbReference type="RefSeq" id="WP_037287259.1">
    <property type="nucleotide sequence ID" value="NZ_JEOB01000002.1"/>
</dbReference>
<evidence type="ECO:0000313" key="2">
    <source>
        <dbReference type="Proteomes" id="UP000021369"/>
    </source>
</evidence>
<comment type="caution">
    <text evidence="1">The sequence shown here is derived from an EMBL/GenBank/DDBJ whole genome shotgun (WGS) entry which is preliminary data.</text>
</comment>
<dbReference type="Proteomes" id="UP000021369">
    <property type="component" value="Unassembled WGS sequence"/>
</dbReference>
<dbReference type="AlphaFoldDB" id="A0A011V482"/>
<keyword evidence="2" id="KW-1185">Reference proteome</keyword>